<protein>
    <submittedName>
        <fullName evidence="2">Uncharacterized protein</fullName>
    </submittedName>
</protein>
<accession>A0AC35F8X8</accession>
<dbReference type="Proteomes" id="UP000887580">
    <property type="component" value="Unplaced"/>
</dbReference>
<sequence length="60" mass="6993">QIIGTPEAEHMEMHQSVFTLLESLVKDSPWLHFGLLESCFPFTMIRSSFFKCYSHAEETK</sequence>
<organism evidence="1 2">
    <name type="scientific">Panagrolaimus sp. PS1159</name>
    <dbReference type="NCBI Taxonomy" id="55785"/>
    <lineage>
        <taxon>Eukaryota</taxon>
        <taxon>Metazoa</taxon>
        <taxon>Ecdysozoa</taxon>
        <taxon>Nematoda</taxon>
        <taxon>Chromadorea</taxon>
        <taxon>Rhabditida</taxon>
        <taxon>Tylenchina</taxon>
        <taxon>Panagrolaimomorpha</taxon>
        <taxon>Panagrolaimoidea</taxon>
        <taxon>Panagrolaimidae</taxon>
        <taxon>Panagrolaimus</taxon>
    </lineage>
</organism>
<reference evidence="2" key="1">
    <citation type="submission" date="2025-08" db="UniProtKB">
        <authorList>
            <consortium name="WormBaseParasite"/>
        </authorList>
    </citation>
    <scope>IDENTIFICATION</scope>
</reference>
<evidence type="ECO:0000313" key="1">
    <source>
        <dbReference type="Proteomes" id="UP000887580"/>
    </source>
</evidence>
<proteinExistence type="predicted"/>
<dbReference type="WBParaSite" id="PS1159_v2.g1483.t1">
    <property type="protein sequence ID" value="PS1159_v2.g1483.t1"/>
    <property type="gene ID" value="PS1159_v2.g1483"/>
</dbReference>
<name>A0AC35F8X8_9BILA</name>
<evidence type="ECO:0000313" key="2">
    <source>
        <dbReference type="WBParaSite" id="PS1159_v2.g1483.t1"/>
    </source>
</evidence>